<evidence type="ECO:0000256" key="5">
    <source>
        <dbReference type="ARBA" id="ARBA00022679"/>
    </source>
</evidence>
<comment type="function">
    <text evidence="14">Catalyzes the second two steps of the methylation pathway of phosphatidylcholine biosynthesis, the SAM-dependent methylation of phosphatidylmonomethylethanolamine (PMME) to phosphatidyldimethylethanolamine (PDME) and of PDME to phosphatidylcholine (PC).</text>
</comment>
<evidence type="ECO:0000256" key="7">
    <source>
        <dbReference type="ARBA" id="ARBA00022692"/>
    </source>
</evidence>
<comment type="caution">
    <text evidence="14">Lacks conserved residue(s) required for the propagation of feature annotation.</text>
</comment>
<sequence>MSAPTVSFITVSVSHWIDFSRRSLYISLLSIAANPLLWNIIGRNEYKNRTLSRRFGARISSTVLGISIFVAGLLRDVLYRIAIHDQPRYPLPYAVQTLLAWCLFGLGNALVGASYLRLGFYGTFCGDYFGILQTKRVTGFPYNVLDNPMYVGATLCFVGAALWYERPAGLLLALYVHITYAVALRFEEPFTRMIYGGREKME</sequence>
<keyword evidence="9 14" id="KW-1133">Transmembrane helix</keyword>
<evidence type="ECO:0000313" key="17">
    <source>
        <dbReference type="Proteomes" id="UP001295794"/>
    </source>
</evidence>
<evidence type="ECO:0000256" key="15">
    <source>
        <dbReference type="SAM" id="Phobius"/>
    </source>
</evidence>
<keyword evidence="17" id="KW-1185">Reference proteome</keyword>
<evidence type="ECO:0000256" key="6">
    <source>
        <dbReference type="ARBA" id="ARBA00022691"/>
    </source>
</evidence>
<feature type="transmembrane region" description="Helical" evidence="15">
    <location>
        <begin position="170"/>
        <end position="186"/>
    </location>
</feature>
<feature type="topological domain" description="Lumenal" evidence="14">
    <location>
        <begin position="122"/>
        <end position="164"/>
    </location>
</feature>
<dbReference type="Gene3D" id="1.20.120.1630">
    <property type="match status" value="1"/>
</dbReference>
<dbReference type="Proteomes" id="UP001295794">
    <property type="component" value="Unassembled WGS sequence"/>
</dbReference>
<evidence type="ECO:0000256" key="10">
    <source>
        <dbReference type="ARBA" id="ARBA00023098"/>
    </source>
</evidence>
<dbReference type="GO" id="GO:0032259">
    <property type="term" value="P:methylation"/>
    <property type="evidence" value="ECO:0007669"/>
    <property type="project" value="UniProtKB-KW"/>
</dbReference>
<protein>
    <recommendedName>
        <fullName evidence="14">Phosphatidyl-N-methylethanolamine N-methyltransferase</fullName>
        <ecNumber evidence="14">2.1.1.71</ecNumber>
    </recommendedName>
    <alternativeName>
        <fullName evidence="14">Phospholipid methyltransferase</fullName>
        <shortName evidence="14">PLMT</shortName>
    </alternativeName>
</protein>
<feature type="intramembrane region" description="Helical" evidence="14">
    <location>
        <begin position="22"/>
        <end position="42"/>
    </location>
</feature>
<evidence type="ECO:0000256" key="3">
    <source>
        <dbReference type="ARBA" id="ARBA00022516"/>
    </source>
</evidence>
<feature type="transmembrane region" description="Helical" evidence="15">
    <location>
        <begin position="55"/>
        <end position="74"/>
    </location>
</feature>
<proteinExistence type="inferred from homology"/>
<feature type="transmembrane region" description="Helical" evidence="15">
    <location>
        <begin position="94"/>
        <end position="116"/>
    </location>
</feature>
<keyword evidence="3 14" id="KW-0444">Lipid biosynthesis</keyword>
<dbReference type="EMBL" id="CAVNYO010000169">
    <property type="protein sequence ID" value="CAK5270949.1"/>
    <property type="molecule type" value="Genomic_DNA"/>
</dbReference>
<keyword evidence="11 14" id="KW-0472">Membrane</keyword>
<feature type="binding site" evidence="14">
    <location>
        <begin position="105"/>
        <end position="107"/>
    </location>
    <ligand>
        <name>S-adenosyl-L-methionine</name>
        <dbReference type="ChEBI" id="CHEBI:59789"/>
    </ligand>
</feature>
<keyword evidence="10 14" id="KW-0443">Lipid metabolism</keyword>
<comment type="catalytic activity">
    <reaction evidence="14">
        <text>a 1,2-diacyl-sn-glycero-3-phospho-N,N-dimethylethanolamine + S-adenosyl-L-methionine = a 1,2-diacyl-sn-glycero-3-phosphocholine + S-adenosyl-L-homocysteine + H(+)</text>
        <dbReference type="Rhea" id="RHEA:32739"/>
        <dbReference type="ChEBI" id="CHEBI:15378"/>
        <dbReference type="ChEBI" id="CHEBI:57643"/>
        <dbReference type="ChEBI" id="CHEBI:57856"/>
        <dbReference type="ChEBI" id="CHEBI:59789"/>
        <dbReference type="ChEBI" id="CHEBI:64572"/>
    </reaction>
</comment>
<name>A0AAD2HA39_9AGAR</name>
<feature type="topological domain" description="Lumenal" evidence="14">
    <location>
        <begin position="43"/>
        <end position="54"/>
    </location>
</feature>
<organism evidence="16 17">
    <name type="scientific">Mycena citricolor</name>
    <dbReference type="NCBI Taxonomy" id="2018698"/>
    <lineage>
        <taxon>Eukaryota</taxon>
        <taxon>Fungi</taxon>
        <taxon>Dikarya</taxon>
        <taxon>Basidiomycota</taxon>
        <taxon>Agaricomycotina</taxon>
        <taxon>Agaricomycetes</taxon>
        <taxon>Agaricomycetidae</taxon>
        <taxon>Agaricales</taxon>
        <taxon>Marasmiineae</taxon>
        <taxon>Mycenaceae</taxon>
        <taxon>Mycena</taxon>
    </lineage>
</organism>
<keyword evidence="6 14" id="KW-0949">S-adenosyl-L-methionine</keyword>
<feature type="transmembrane region" description="Helical" evidence="15">
    <location>
        <begin position="144"/>
        <end position="164"/>
    </location>
</feature>
<keyword evidence="4 14" id="KW-0489">Methyltransferase</keyword>
<keyword evidence="14" id="KW-0496">Mitochondrion</keyword>
<comment type="catalytic activity">
    <reaction evidence="14">
        <text>a 1,2-diacyl-sn-glycero-3-phospho-N-methylethanolamine + S-adenosyl-L-methionine = a 1,2-diacyl-sn-glycero-3-phospho-N,N-dimethylethanolamine + S-adenosyl-L-homocysteine + H(+)</text>
        <dbReference type="Rhea" id="RHEA:32735"/>
        <dbReference type="ChEBI" id="CHEBI:15378"/>
        <dbReference type="ChEBI" id="CHEBI:57856"/>
        <dbReference type="ChEBI" id="CHEBI:59789"/>
        <dbReference type="ChEBI" id="CHEBI:64572"/>
        <dbReference type="ChEBI" id="CHEBI:64573"/>
        <dbReference type="EC" id="2.1.1.71"/>
    </reaction>
</comment>
<dbReference type="GO" id="GO:0006656">
    <property type="term" value="P:phosphatidylcholine biosynthetic process"/>
    <property type="evidence" value="ECO:0007669"/>
    <property type="project" value="UniProtKB-UniRule"/>
</dbReference>
<evidence type="ECO:0000256" key="8">
    <source>
        <dbReference type="ARBA" id="ARBA00022824"/>
    </source>
</evidence>
<feature type="topological domain" description="Cytoplasmic" evidence="14">
    <location>
        <begin position="186"/>
        <end position="202"/>
    </location>
</feature>
<evidence type="ECO:0000256" key="4">
    <source>
        <dbReference type="ARBA" id="ARBA00022603"/>
    </source>
</evidence>
<dbReference type="Pfam" id="PF04191">
    <property type="entry name" value="PEMT"/>
    <property type="match status" value="1"/>
</dbReference>
<keyword evidence="7 14" id="KW-0812">Transmembrane</keyword>
<dbReference type="EC" id="2.1.1.71" evidence="14"/>
<dbReference type="PROSITE" id="PS51599">
    <property type="entry name" value="SAM_PEMT_PEM2"/>
    <property type="match status" value="1"/>
</dbReference>
<evidence type="ECO:0000256" key="11">
    <source>
        <dbReference type="ARBA" id="ARBA00023136"/>
    </source>
</evidence>
<accession>A0AAD2HA39</accession>
<gene>
    <name evidence="16" type="ORF">MYCIT1_LOCUS15761</name>
</gene>
<evidence type="ECO:0000256" key="9">
    <source>
        <dbReference type="ARBA" id="ARBA00022989"/>
    </source>
</evidence>
<dbReference type="GO" id="GO:0000773">
    <property type="term" value="F:phosphatidyl-N-methylethanolamine N-methyltransferase activity"/>
    <property type="evidence" value="ECO:0007669"/>
    <property type="project" value="UniProtKB-UniRule"/>
</dbReference>
<keyword evidence="13 14" id="KW-1208">Phospholipid metabolism</keyword>
<evidence type="ECO:0000313" key="16">
    <source>
        <dbReference type="EMBL" id="CAK5270949.1"/>
    </source>
</evidence>
<dbReference type="GO" id="GO:0005789">
    <property type="term" value="C:endoplasmic reticulum membrane"/>
    <property type="evidence" value="ECO:0007669"/>
    <property type="project" value="UniProtKB-SubCell"/>
</dbReference>
<comment type="subcellular location">
    <subcellularLocation>
        <location evidence="14">Endoplasmic reticulum membrane</location>
        <topology evidence="14">Multi-pass membrane protein</topology>
    </subcellularLocation>
    <subcellularLocation>
        <location evidence="14">Mitochondrion membrane</location>
        <topology evidence="14">Multi-pass membrane protein</topology>
    </subcellularLocation>
</comment>
<reference evidence="16" key="1">
    <citation type="submission" date="2023-11" db="EMBL/GenBank/DDBJ databases">
        <authorList>
            <person name="De Vega J J."/>
            <person name="De Vega J J."/>
        </authorList>
    </citation>
    <scope>NUCLEOTIDE SEQUENCE</scope>
</reference>
<evidence type="ECO:0000256" key="2">
    <source>
        <dbReference type="ARBA" id="ARBA00005189"/>
    </source>
</evidence>
<keyword evidence="5 14" id="KW-0808">Transferase</keyword>
<comment type="pathway">
    <text evidence="1 14">Phospholipid metabolism; phosphatidylcholine biosynthesis.</text>
</comment>
<dbReference type="GO" id="GO:0031966">
    <property type="term" value="C:mitochondrial membrane"/>
    <property type="evidence" value="ECO:0007669"/>
    <property type="project" value="UniProtKB-SubCell"/>
</dbReference>
<feature type="transmembrane region" description="Helical" evidence="15">
    <location>
        <begin position="24"/>
        <end position="43"/>
    </location>
</feature>
<evidence type="ECO:0000256" key="14">
    <source>
        <dbReference type="HAMAP-Rule" id="MF_03216"/>
    </source>
</evidence>
<comment type="caution">
    <text evidence="16">The sequence shown here is derived from an EMBL/GenBank/DDBJ whole genome shotgun (WGS) entry which is preliminary data.</text>
</comment>
<dbReference type="PIRSF" id="PIRSF005444">
    <property type="entry name" value="PEMT"/>
    <property type="match status" value="1"/>
</dbReference>
<keyword evidence="12 14" id="KW-0594">Phospholipid biosynthesis</keyword>
<dbReference type="InterPro" id="IPR024960">
    <property type="entry name" value="PEMT/MFAP"/>
</dbReference>
<evidence type="ECO:0000256" key="12">
    <source>
        <dbReference type="ARBA" id="ARBA00023209"/>
    </source>
</evidence>
<comment type="similarity">
    <text evidence="14">Belongs to the class VI-like SAM-binding methyltransferase superfamily. PEMT/PEM2 methyltransferase family.</text>
</comment>
<comment type="pathway">
    <text evidence="2">Lipid metabolism.</text>
</comment>
<evidence type="ECO:0000256" key="1">
    <source>
        <dbReference type="ARBA" id="ARBA00004969"/>
    </source>
</evidence>
<evidence type="ECO:0000256" key="13">
    <source>
        <dbReference type="ARBA" id="ARBA00023264"/>
    </source>
</evidence>
<dbReference type="PANTHER" id="PTHR15458:SF5">
    <property type="entry name" value="PHOSPHATIDYLETHANOLAMINE N-METHYLTRANSFERASE"/>
    <property type="match status" value="1"/>
</dbReference>
<dbReference type="InterPro" id="IPR007318">
    <property type="entry name" value="Phopholipid_MeTrfase"/>
</dbReference>
<feature type="topological domain" description="Lumenal" evidence="14">
    <location>
        <begin position="1"/>
        <end position="21"/>
    </location>
</feature>
<feature type="binding site" evidence="14">
    <location>
        <begin position="187"/>
        <end position="188"/>
    </location>
    <ligand>
        <name>S-adenosyl-L-methionine</name>
        <dbReference type="ChEBI" id="CHEBI:59789"/>
    </ligand>
</feature>
<keyword evidence="8 14" id="KW-0256">Endoplasmic reticulum</keyword>
<dbReference type="HAMAP" id="MF_03216">
    <property type="entry name" value="PLMT"/>
    <property type="match status" value="1"/>
</dbReference>
<dbReference type="AlphaFoldDB" id="A0AAD2HA39"/>
<dbReference type="PANTHER" id="PTHR15458">
    <property type="entry name" value="PHOSPHATIDYLETHANOLAMINE N-METHYLTRANSFERASE"/>
    <property type="match status" value="1"/>
</dbReference>